<feature type="transmembrane region" description="Helical" evidence="1">
    <location>
        <begin position="12"/>
        <end position="29"/>
    </location>
</feature>
<evidence type="ECO:0000313" key="3">
    <source>
        <dbReference type="Proteomes" id="UP000558113"/>
    </source>
</evidence>
<proteinExistence type="predicted"/>
<dbReference type="Proteomes" id="UP000558113">
    <property type="component" value="Unassembled WGS sequence"/>
</dbReference>
<keyword evidence="1" id="KW-0472">Membrane</keyword>
<keyword evidence="1" id="KW-0812">Transmembrane</keyword>
<dbReference type="SUPFAM" id="SSF54427">
    <property type="entry name" value="NTF2-like"/>
    <property type="match status" value="1"/>
</dbReference>
<keyword evidence="3" id="KW-1185">Reference proteome</keyword>
<accession>A0A7X4YP03</accession>
<reference evidence="2 3" key="1">
    <citation type="submission" date="2020-01" db="EMBL/GenBank/DDBJ databases">
        <title>Paenibacillus soybeanensis sp. nov. isolated from the nodules of soybean (Glycine max(L.) Merr).</title>
        <authorList>
            <person name="Wang H."/>
        </authorList>
    </citation>
    <scope>NUCLEOTIDE SEQUENCE [LARGE SCALE GENOMIC DNA]</scope>
    <source>
        <strain evidence="2 3">DSM 23054</strain>
    </source>
</reference>
<evidence type="ECO:0000256" key="1">
    <source>
        <dbReference type="SAM" id="Phobius"/>
    </source>
</evidence>
<dbReference type="InterPro" id="IPR032710">
    <property type="entry name" value="NTF2-like_dom_sf"/>
</dbReference>
<dbReference type="OrthoDB" id="2720594at2"/>
<protein>
    <recommendedName>
        <fullName evidence="4">DUF4878 domain-containing protein</fullName>
    </recommendedName>
</protein>
<sequence length="163" mass="18905">MAVRRNRGNGTVLKLMLVAFVVIVIWMTWRNTASKLMGNDDEKQARAAVEQFYAYEQAGDFGSSWTLFHPLMQERFEKAGYIQKRAQIMLQDFGVKTFDVKIGPPKRLPQWKMSREAQPIANVYEIAVTESFQSPYGNFDIHQACFAAKVDGKWRLLWSYQQE</sequence>
<dbReference type="RefSeq" id="WP_161698132.1">
    <property type="nucleotide sequence ID" value="NZ_JAAAMU010000005.1"/>
</dbReference>
<organism evidence="2 3">
    <name type="scientific">Paenibacillus sacheonensis</name>
    <dbReference type="NCBI Taxonomy" id="742054"/>
    <lineage>
        <taxon>Bacteria</taxon>
        <taxon>Bacillati</taxon>
        <taxon>Bacillota</taxon>
        <taxon>Bacilli</taxon>
        <taxon>Bacillales</taxon>
        <taxon>Paenibacillaceae</taxon>
        <taxon>Paenibacillus</taxon>
    </lineage>
</organism>
<gene>
    <name evidence="2" type="ORF">GT003_12835</name>
</gene>
<keyword evidence="1" id="KW-1133">Transmembrane helix</keyword>
<evidence type="ECO:0000313" key="2">
    <source>
        <dbReference type="EMBL" id="NBC69877.1"/>
    </source>
</evidence>
<evidence type="ECO:0008006" key="4">
    <source>
        <dbReference type="Google" id="ProtNLM"/>
    </source>
</evidence>
<dbReference type="AlphaFoldDB" id="A0A7X4YP03"/>
<comment type="caution">
    <text evidence="2">The sequence shown here is derived from an EMBL/GenBank/DDBJ whole genome shotgun (WGS) entry which is preliminary data.</text>
</comment>
<name>A0A7X4YP03_9BACL</name>
<dbReference type="EMBL" id="JAAAMU010000005">
    <property type="protein sequence ID" value="NBC69877.1"/>
    <property type="molecule type" value="Genomic_DNA"/>
</dbReference>